<organism evidence="2 3">
    <name type="scientific">Linnemannia elongata AG-77</name>
    <dbReference type="NCBI Taxonomy" id="1314771"/>
    <lineage>
        <taxon>Eukaryota</taxon>
        <taxon>Fungi</taxon>
        <taxon>Fungi incertae sedis</taxon>
        <taxon>Mucoromycota</taxon>
        <taxon>Mortierellomycotina</taxon>
        <taxon>Mortierellomycetes</taxon>
        <taxon>Mortierellales</taxon>
        <taxon>Mortierellaceae</taxon>
        <taxon>Linnemannia</taxon>
    </lineage>
</organism>
<dbReference type="AlphaFoldDB" id="A0A197KCF1"/>
<evidence type="ECO:0000256" key="1">
    <source>
        <dbReference type="SAM" id="SignalP"/>
    </source>
</evidence>
<keyword evidence="1" id="KW-0732">Signal</keyword>
<reference evidence="2 3" key="1">
    <citation type="submission" date="2016-05" db="EMBL/GenBank/DDBJ databases">
        <title>Genome sequencing reveals origins of a unique bacterial endosymbiosis in the earliest lineages of terrestrial Fungi.</title>
        <authorList>
            <consortium name="DOE Joint Genome Institute"/>
            <person name="Uehling J."/>
            <person name="Gryganskyi A."/>
            <person name="Hameed K."/>
            <person name="Tschaplinski T."/>
            <person name="Misztal P."/>
            <person name="Wu S."/>
            <person name="Desiro A."/>
            <person name="Vande Pol N."/>
            <person name="Du Z.-Y."/>
            <person name="Zienkiewicz A."/>
            <person name="Zienkiewicz K."/>
            <person name="Morin E."/>
            <person name="Tisserant E."/>
            <person name="Splivallo R."/>
            <person name="Hainaut M."/>
            <person name="Henrissat B."/>
            <person name="Ohm R."/>
            <person name="Kuo A."/>
            <person name="Yan J."/>
            <person name="Lipzen A."/>
            <person name="Nolan M."/>
            <person name="Labutti K."/>
            <person name="Barry K."/>
            <person name="Goldstein A."/>
            <person name="Labbe J."/>
            <person name="Schadt C."/>
            <person name="Tuskan G."/>
            <person name="Grigoriev I."/>
            <person name="Martin F."/>
            <person name="Vilgalys R."/>
            <person name="Bonito G."/>
        </authorList>
    </citation>
    <scope>NUCLEOTIDE SEQUENCE [LARGE SCALE GENOMIC DNA]</scope>
    <source>
        <strain evidence="2 3">AG-77</strain>
    </source>
</reference>
<feature type="signal peptide" evidence="1">
    <location>
        <begin position="1"/>
        <end position="25"/>
    </location>
</feature>
<proteinExistence type="predicted"/>
<evidence type="ECO:0000313" key="2">
    <source>
        <dbReference type="EMBL" id="OAQ34853.1"/>
    </source>
</evidence>
<name>A0A197KCF1_9FUNG</name>
<dbReference type="OrthoDB" id="2378158at2759"/>
<gene>
    <name evidence="2" type="ORF">K457DRAFT_133288</name>
</gene>
<dbReference type="EMBL" id="KV442016">
    <property type="protein sequence ID" value="OAQ34853.1"/>
    <property type="molecule type" value="Genomic_DNA"/>
</dbReference>
<accession>A0A197KCF1</accession>
<keyword evidence="3" id="KW-1185">Reference proteome</keyword>
<feature type="chain" id="PRO_5008276770" evidence="1">
    <location>
        <begin position="26"/>
        <end position="116"/>
    </location>
</feature>
<dbReference type="Proteomes" id="UP000078512">
    <property type="component" value="Unassembled WGS sequence"/>
</dbReference>
<evidence type="ECO:0000313" key="3">
    <source>
        <dbReference type="Proteomes" id="UP000078512"/>
    </source>
</evidence>
<sequence length="116" mass="12448">MRISIFLSVVLSLVLGLAFISHSTAAPVQVLDLEQLQQRHDHDNTADVDDNVGVAETTAATTQDDVAPTRTAILIPCPTNWNPHFGHGPVCNKTVGAAQEVEKEKKPQPLDFGLGP</sequence>
<protein>
    <submittedName>
        <fullName evidence="2">Uncharacterized protein</fullName>
    </submittedName>
</protein>